<dbReference type="EMBL" id="JAWDGP010003943">
    <property type="protein sequence ID" value="KAK3769334.1"/>
    <property type="molecule type" value="Genomic_DNA"/>
</dbReference>
<reference evidence="2" key="1">
    <citation type="journal article" date="2023" name="G3 (Bethesda)">
        <title>A reference genome for the long-term kleptoplast-retaining sea slug Elysia crispata morphotype clarki.</title>
        <authorList>
            <person name="Eastman K.E."/>
            <person name="Pendleton A.L."/>
            <person name="Shaikh M.A."/>
            <person name="Suttiyut T."/>
            <person name="Ogas R."/>
            <person name="Tomko P."/>
            <person name="Gavelis G."/>
            <person name="Widhalm J.R."/>
            <person name="Wisecaver J.H."/>
        </authorList>
    </citation>
    <scope>NUCLEOTIDE SEQUENCE</scope>
    <source>
        <strain evidence="2">ECLA1</strain>
    </source>
</reference>
<evidence type="ECO:0000313" key="2">
    <source>
        <dbReference type="EMBL" id="KAK3769334.1"/>
    </source>
</evidence>
<gene>
    <name evidence="2" type="ORF">RRG08_066105</name>
</gene>
<evidence type="ECO:0000313" key="3">
    <source>
        <dbReference type="Proteomes" id="UP001283361"/>
    </source>
</evidence>
<dbReference type="Proteomes" id="UP001283361">
    <property type="component" value="Unassembled WGS sequence"/>
</dbReference>
<feature type="region of interest" description="Disordered" evidence="1">
    <location>
        <begin position="1"/>
        <end position="21"/>
    </location>
</feature>
<sequence length="119" mass="13255">MSIGETQPPGDLSVNLRGETQPPGDLSVNLIVCHVTRRDATSRRDAHLLVRPVCIHHSMPDMKISIFFESHLSISHNLLNHIYQIISEVVMSIDVTQPPGDLSVNLIVCHVTRRDATSR</sequence>
<dbReference type="AlphaFoldDB" id="A0AAE1DG15"/>
<comment type="caution">
    <text evidence="2">The sequence shown here is derived from an EMBL/GenBank/DDBJ whole genome shotgun (WGS) entry which is preliminary data.</text>
</comment>
<protein>
    <submittedName>
        <fullName evidence="2">Uncharacterized protein</fullName>
    </submittedName>
</protein>
<accession>A0AAE1DG15</accession>
<evidence type="ECO:0000256" key="1">
    <source>
        <dbReference type="SAM" id="MobiDB-lite"/>
    </source>
</evidence>
<keyword evidence="3" id="KW-1185">Reference proteome</keyword>
<proteinExistence type="predicted"/>
<organism evidence="2 3">
    <name type="scientific">Elysia crispata</name>
    <name type="common">lettuce slug</name>
    <dbReference type="NCBI Taxonomy" id="231223"/>
    <lineage>
        <taxon>Eukaryota</taxon>
        <taxon>Metazoa</taxon>
        <taxon>Spiralia</taxon>
        <taxon>Lophotrochozoa</taxon>
        <taxon>Mollusca</taxon>
        <taxon>Gastropoda</taxon>
        <taxon>Heterobranchia</taxon>
        <taxon>Euthyneura</taxon>
        <taxon>Panpulmonata</taxon>
        <taxon>Sacoglossa</taxon>
        <taxon>Placobranchoidea</taxon>
        <taxon>Plakobranchidae</taxon>
        <taxon>Elysia</taxon>
    </lineage>
</organism>
<name>A0AAE1DG15_9GAST</name>